<comment type="similarity">
    <text evidence="2 7">Belongs to the CTL (choline transporter-like) family.</text>
</comment>
<dbReference type="InterPro" id="IPR007603">
    <property type="entry name" value="Choline_transptr-like"/>
</dbReference>
<evidence type="ECO:0000256" key="5">
    <source>
        <dbReference type="ARBA" id="ARBA00023136"/>
    </source>
</evidence>
<evidence type="ECO:0000256" key="6">
    <source>
        <dbReference type="ARBA" id="ARBA00023180"/>
    </source>
</evidence>
<comment type="subcellular location">
    <subcellularLocation>
        <location evidence="7">Cell membrane</location>
        <topology evidence="7">Multi-pass membrane protein</topology>
    </subcellularLocation>
    <subcellularLocation>
        <location evidence="1">Membrane</location>
        <topology evidence="1">Multi-pass membrane protein</topology>
    </subcellularLocation>
</comment>
<feature type="transmembrane region" description="Helical" evidence="7">
    <location>
        <begin position="508"/>
        <end position="532"/>
    </location>
</feature>
<organism evidence="8 9">
    <name type="scientific">Hyalella azteca</name>
    <name type="common">Amphipod</name>
    <dbReference type="NCBI Taxonomy" id="294128"/>
    <lineage>
        <taxon>Eukaryota</taxon>
        <taxon>Metazoa</taxon>
        <taxon>Ecdysozoa</taxon>
        <taxon>Arthropoda</taxon>
        <taxon>Crustacea</taxon>
        <taxon>Multicrustacea</taxon>
        <taxon>Malacostraca</taxon>
        <taxon>Eumalacostraca</taxon>
        <taxon>Peracarida</taxon>
        <taxon>Amphipoda</taxon>
        <taxon>Senticaudata</taxon>
        <taxon>Talitrida</taxon>
        <taxon>Talitroidea</taxon>
        <taxon>Hyalellidae</taxon>
        <taxon>Hyalella</taxon>
    </lineage>
</organism>
<evidence type="ECO:0000313" key="8">
    <source>
        <dbReference type="Proteomes" id="UP000694843"/>
    </source>
</evidence>
<gene>
    <name evidence="9" type="primary">LOC108673370</name>
</gene>
<dbReference type="GO" id="GO:0022857">
    <property type="term" value="F:transmembrane transporter activity"/>
    <property type="evidence" value="ECO:0007669"/>
    <property type="project" value="UniProtKB-UniRule"/>
</dbReference>
<feature type="transmembrane region" description="Helical" evidence="7">
    <location>
        <begin position="236"/>
        <end position="256"/>
    </location>
</feature>
<feature type="transmembrane region" description="Helical" evidence="7">
    <location>
        <begin position="652"/>
        <end position="671"/>
    </location>
</feature>
<keyword evidence="6" id="KW-0325">Glycoprotein</keyword>
<sequence length="716" mass="80474">MEAYKMGDKVEDEVNKYGTAHEFDPDFKGPVKSRSCTDILCLLLFVMFLVGWGVVAAFGIIHGDPSRLVYPTDSRGQVCGRDPVVEKKPYLFFFDLTRCATLKASTGCPTPQICVDKCPDKNWFYSPTTDDAEVRRNLKCQYDVDPFNTSIKTSDLVLNGKCAFYYVRSREVARRCLPEIAELGAAIQDASGAAVTTAEQVPVTAELLAKAIRYLAHLYKTKAVAEGAFEDIKATWHLIIGFCVLAMAVSLVWIFLLRFISKVLIWFSMVAFVAICAFACYYSMSQYIYLRSRSANSTEAAKESSPQALSIEQELRSEFQKYSERESTWLVLFFVCLSLLVICLLLLIILRKRINIAVALIGQASKAVGDMMSTLLLPVLPYLLQVVTISVFCVVAVFLASAGRPQYAVSCSGACCPGLQEGAMCEPVHFNETNACAGATCQFLKVYVNPHIPRLQIYNVFALFWCLFFISAMGEMVLAGAFSSWYWAFDKNKDLPLLPVTYSLGRTLRYHIGTLAFGSLIIAIVRMIRLIFEYIDKKVREKTDSWLVKCLMCCCRCCLYCLEKFLKFVNRNAYVYCAIYGKNFCASARSSFSLLMRNIARVVVLDKVTDFLLFIGKMVVTGGVGIVAYFVFSGGIQGIRSEIPHTNYYLTPVILITIVTYFISSAFFSVYEIGVDTLFLCFLEDSERNDGSEQKPYFMSKDLMKILHKENKTKEE</sequence>
<accession>A0A8B7NSI9</accession>
<dbReference type="OrthoDB" id="420519at2759"/>
<proteinExistence type="inferred from homology"/>
<evidence type="ECO:0000256" key="2">
    <source>
        <dbReference type="ARBA" id="ARBA00007168"/>
    </source>
</evidence>
<name>A0A8B7NSI9_HYAAZ</name>
<dbReference type="CTD" id="110281"/>
<evidence type="ECO:0000256" key="7">
    <source>
        <dbReference type="RuleBase" id="RU368066"/>
    </source>
</evidence>
<keyword evidence="3 7" id="KW-0812">Transmembrane</keyword>
<dbReference type="PANTHER" id="PTHR12385">
    <property type="entry name" value="CHOLINE TRANSPORTER-LIKE (SLC FAMILY 44)"/>
    <property type="match status" value="1"/>
</dbReference>
<evidence type="ECO:0000256" key="3">
    <source>
        <dbReference type="ARBA" id="ARBA00022692"/>
    </source>
</evidence>
<evidence type="ECO:0000256" key="4">
    <source>
        <dbReference type="ARBA" id="ARBA00022989"/>
    </source>
</evidence>
<dbReference type="GeneID" id="108673370"/>
<evidence type="ECO:0000256" key="1">
    <source>
        <dbReference type="ARBA" id="ARBA00004141"/>
    </source>
</evidence>
<feature type="transmembrane region" description="Helical" evidence="7">
    <location>
        <begin position="611"/>
        <end position="632"/>
    </location>
</feature>
<dbReference type="Pfam" id="PF04515">
    <property type="entry name" value="Choline_transpo"/>
    <property type="match status" value="1"/>
</dbReference>
<dbReference type="Proteomes" id="UP000694843">
    <property type="component" value="Unplaced"/>
</dbReference>
<dbReference type="AlphaFoldDB" id="A0A8B7NSI9"/>
<dbReference type="PANTHER" id="PTHR12385:SF14">
    <property type="entry name" value="CHOLINE TRANSPORTER-LIKE 2"/>
    <property type="match status" value="1"/>
</dbReference>
<feature type="transmembrane region" description="Helical" evidence="7">
    <location>
        <begin position="382"/>
        <end position="400"/>
    </location>
</feature>
<dbReference type="GO" id="GO:0005886">
    <property type="term" value="C:plasma membrane"/>
    <property type="evidence" value="ECO:0007669"/>
    <property type="project" value="UniProtKB-SubCell"/>
</dbReference>
<feature type="transmembrane region" description="Helical" evidence="7">
    <location>
        <begin position="357"/>
        <end position="376"/>
    </location>
</feature>
<dbReference type="KEGG" id="hazt:108673370"/>
<feature type="transmembrane region" description="Helical" evidence="7">
    <location>
        <begin position="39"/>
        <end position="61"/>
    </location>
</feature>
<keyword evidence="8" id="KW-1185">Reference proteome</keyword>
<keyword evidence="4 7" id="KW-1133">Transmembrane helix</keyword>
<feature type="transmembrane region" description="Helical" evidence="7">
    <location>
        <begin position="329"/>
        <end position="350"/>
    </location>
</feature>
<feature type="transmembrane region" description="Helical" evidence="7">
    <location>
        <begin position="263"/>
        <end position="284"/>
    </location>
</feature>
<evidence type="ECO:0000313" key="9">
    <source>
        <dbReference type="RefSeq" id="XP_018016678.1"/>
    </source>
</evidence>
<protein>
    <recommendedName>
        <fullName evidence="7">Choline transporter-like protein</fullName>
    </recommendedName>
</protein>
<reference evidence="9" key="1">
    <citation type="submission" date="2025-08" db="UniProtKB">
        <authorList>
            <consortium name="RefSeq"/>
        </authorList>
    </citation>
    <scope>IDENTIFICATION</scope>
    <source>
        <tissue evidence="9">Whole organism</tissue>
    </source>
</reference>
<keyword evidence="5 7" id="KW-0472">Membrane</keyword>
<feature type="transmembrane region" description="Helical" evidence="7">
    <location>
        <begin position="460"/>
        <end position="488"/>
    </location>
</feature>
<dbReference type="RefSeq" id="XP_018016678.1">
    <property type="nucleotide sequence ID" value="XM_018161189.2"/>
</dbReference>
<comment type="function">
    <text evidence="7">Choline transporter.</text>
</comment>